<evidence type="ECO:0000313" key="3">
    <source>
        <dbReference type="Proteomes" id="UP000678243"/>
    </source>
</evidence>
<dbReference type="RefSeq" id="WP_211543372.1">
    <property type="nucleotide sequence ID" value="NZ_JAGTUK010000002.1"/>
</dbReference>
<dbReference type="InterPro" id="IPR010852">
    <property type="entry name" value="ABATE"/>
</dbReference>
<evidence type="ECO:0000259" key="1">
    <source>
        <dbReference type="Pfam" id="PF11706"/>
    </source>
</evidence>
<protein>
    <submittedName>
        <fullName evidence="2">ABATE domain-containing protein</fullName>
    </submittedName>
</protein>
<dbReference type="SUPFAM" id="SSF160904">
    <property type="entry name" value="Jann2411-like"/>
    <property type="match status" value="1"/>
</dbReference>
<reference evidence="2 3" key="1">
    <citation type="submission" date="2021-04" db="EMBL/GenBank/DDBJ databases">
        <title>Whole genome analysis of root endophytic bacterium Microbacterium paraoxydans ku-mp colonizing RP-bio226 rice variety.</title>
        <authorList>
            <person name="Ulaganathan K."/>
            <person name="Latha B."/>
        </authorList>
    </citation>
    <scope>NUCLEOTIDE SEQUENCE [LARGE SCALE GENOMIC DNA]</scope>
    <source>
        <strain evidence="3">ku-mp</strain>
    </source>
</reference>
<comment type="caution">
    <text evidence="2">The sequence shown here is derived from an EMBL/GenBank/DDBJ whole genome shotgun (WGS) entry which is preliminary data.</text>
</comment>
<dbReference type="Pfam" id="PF11706">
    <property type="entry name" value="zf-CGNR"/>
    <property type="match status" value="1"/>
</dbReference>
<evidence type="ECO:0000313" key="2">
    <source>
        <dbReference type="EMBL" id="MBS0024041.1"/>
    </source>
</evidence>
<keyword evidence="3" id="KW-1185">Reference proteome</keyword>
<sequence length="185" mass="19816">MHAFPCGTLALDFVGTLRARRDPEPREMLDDAGALEAWFVEAGVIDEVSGVRRSQVADAVELREAIYDVVFARLQGSPLPSAPVALLNRWAVSAPVRLTLDGDVVRREGGAAEGLATVARNAVELIGGDDAGLLRECGRPGCTQVYVDRSRGGRREWCSMRTCGNRVKAAQFRARHRGASAGASA</sequence>
<feature type="domain" description="Zinc finger CGNR" evidence="1">
    <location>
        <begin position="134"/>
        <end position="176"/>
    </location>
</feature>
<organism evidence="2 3">
    <name type="scientific">Microbacterium paraoxydans</name>
    <dbReference type="NCBI Taxonomy" id="199592"/>
    <lineage>
        <taxon>Bacteria</taxon>
        <taxon>Bacillati</taxon>
        <taxon>Actinomycetota</taxon>
        <taxon>Actinomycetes</taxon>
        <taxon>Micrococcales</taxon>
        <taxon>Microbacteriaceae</taxon>
        <taxon>Microbacterium</taxon>
    </lineage>
</organism>
<dbReference type="Pfam" id="PF07336">
    <property type="entry name" value="ABATE"/>
    <property type="match status" value="1"/>
</dbReference>
<dbReference type="PANTHER" id="PTHR35525">
    <property type="entry name" value="BLL6575 PROTEIN"/>
    <property type="match status" value="1"/>
</dbReference>
<accession>A0ABS5IM58</accession>
<dbReference type="InterPro" id="IPR023286">
    <property type="entry name" value="ABATE_dom_sf"/>
</dbReference>
<dbReference type="EMBL" id="JAGTUK010000002">
    <property type="protein sequence ID" value="MBS0024041.1"/>
    <property type="molecule type" value="Genomic_DNA"/>
</dbReference>
<dbReference type="Gene3D" id="1.10.3300.10">
    <property type="entry name" value="Jann2411-like domain"/>
    <property type="match status" value="1"/>
</dbReference>
<proteinExistence type="predicted"/>
<gene>
    <name evidence="2" type="ORF">KE274_07940</name>
</gene>
<dbReference type="InterPro" id="IPR021005">
    <property type="entry name" value="Znf_CGNR"/>
</dbReference>
<name>A0ABS5IM58_9MICO</name>
<dbReference type="PANTHER" id="PTHR35525:SF3">
    <property type="entry name" value="BLL6575 PROTEIN"/>
    <property type="match status" value="1"/>
</dbReference>
<dbReference type="Proteomes" id="UP000678243">
    <property type="component" value="Unassembled WGS sequence"/>
</dbReference>